<dbReference type="GO" id="GO:0005829">
    <property type="term" value="C:cytosol"/>
    <property type="evidence" value="ECO:0007669"/>
    <property type="project" value="TreeGrafter"/>
</dbReference>
<accession>A0A7I8DJA7</accession>
<dbReference type="AlphaFoldDB" id="A0A7I8DJA7"/>
<name>A0A7I8DJA7_9FIRM</name>
<dbReference type="InterPro" id="IPR017853">
    <property type="entry name" value="GH"/>
</dbReference>
<dbReference type="RefSeq" id="WP_185258854.1">
    <property type="nucleotide sequence ID" value="NZ_AP023368.1"/>
</dbReference>
<evidence type="ECO:0000256" key="1">
    <source>
        <dbReference type="ARBA" id="ARBA00010838"/>
    </source>
</evidence>
<comment type="similarity">
    <text evidence="1 4">Belongs to the glycosyl hydrolase 1 family.</text>
</comment>
<gene>
    <name evidence="5" type="ORF">bsdcttw_15740</name>
</gene>
<keyword evidence="3" id="KW-0326">Glycosidase</keyword>
<dbReference type="InterPro" id="IPR001360">
    <property type="entry name" value="Glyco_hydro_1"/>
</dbReference>
<protein>
    <submittedName>
        <fullName evidence="5">Beta-glucosidase</fullName>
    </submittedName>
</protein>
<dbReference type="PRINTS" id="PR00131">
    <property type="entry name" value="GLHYDRLASE1"/>
</dbReference>
<evidence type="ECO:0000313" key="5">
    <source>
        <dbReference type="EMBL" id="BCJ98533.1"/>
    </source>
</evidence>
<keyword evidence="6" id="KW-1185">Reference proteome</keyword>
<evidence type="ECO:0000256" key="4">
    <source>
        <dbReference type="RuleBase" id="RU003690"/>
    </source>
</evidence>
<dbReference type="KEGG" id="acht:bsdcttw_15740"/>
<dbReference type="PANTHER" id="PTHR10353:SF36">
    <property type="entry name" value="LP05116P"/>
    <property type="match status" value="1"/>
</dbReference>
<reference evidence="5 6" key="1">
    <citation type="submission" date="2020-08" db="EMBL/GenBank/DDBJ databases">
        <title>Draft genome sequencing of an Anaerocolumna strain isolated from anoxic soil subjected to BSD treatment.</title>
        <authorList>
            <person name="Uek A."/>
            <person name="Tonouchi A."/>
        </authorList>
    </citation>
    <scope>NUCLEOTIDE SEQUENCE [LARGE SCALE GENOMIC DNA]</scope>
    <source>
        <strain evidence="5 6">CTTW</strain>
    </source>
</reference>
<dbReference type="SUPFAM" id="SSF51445">
    <property type="entry name" value="(Trans)glycosidases"/>
    <property type="match status" value="1"/>
</dbReference>
<proteinExistence type="inferred from homology"/>
<dbReference type="EMBL" id="AP023368">
    <property type="protein sequence ID" value="BCJ98533.1"/>
    <property type="molecule type" value="Genomic_DNA"/>
</dbReference>
<reference evidence="5 6" key="2">
    <citation type="submission" date="2020-08" db="EMBL/GenBank/DDBJ databases">
        <authorList>
            <person name="Ueki A."/>
            <person name="Tonouchi A."/>
        </authorList>
    </citation>
    <scope>NUCLEOTIDE SEQUENCE [LARGE SCALE GENOMIC DNA]</scope>
    <source>
        <strain evidence="5 6">CTTW</strain>
    </source>
</reference>
<dbReference type="GO" id="GO:0008422">
    <property type="term" value="F:beta-glucosidase activity"/>
    <property type="evidence" value="ECO:0007669"/>
    <property type="project" value="TreeGrafter"/>
</dbReference>
<dbReference type="GO" id="GO:0016052">
    <property type="term" value="P:carbohydrate catabolic process"/>
    <property type="evidence" value="ECO:0007669"/>
    <property type="project" value="TreeGrafter"/>
</dbReference>
<evidence type="ECO:0000256" key="3">
    <source>
        <dbReference type="ARBA" id="ARBA00023295"/>
    </source>
</evidence>
<dbReference type="PANTHER" id="PTHR10353">
    <property type="entry name" value="GLYCOSYL HYDROLASE"/>
    <property type="match status" value="1"/>
</dbReference>
<sequence length="411" mass="47058">MNKFEKGFLLGAATSAHQVEGNNIHSDLWVIEQLPNNQFDEPSLDAVDHYHRYEEDITLLAKAGLNAYRFSIEWARIEPEQGKFDELEIEHYRKVLAYCHEKNITPIVTMHHISSPEWLITTGGWEEESTVEYFKNYCIYVVEHLGDQMEYICTINCANVGAQMCSEALELQSNIPISAERQLLMTETAKAFGLAEENRANIFLSPRTEEGDRLIMRAHEAARDAMKAVCPHLKVGVTLSLLDIQAETDNNVEAIAEWEKDFKHYLPFLQKDDFIGIQNYTRKFIGDKNSMSASEEIELTEQGYEFYPEALSNVIRKVAEEISLSIIVTENGVCTKDDTRRVEFIQRAVAGVQACIADGIPVKGYMYWSLLDNYEWYKGFVKKYGLIGVDRITQNRMPKPSLYVLGDYCNK</sequence>
<dbReference type="Pfam" id="PF00232">
    <property type="entry name" value="Glyco_hydro_1"/>
    <property type="match status" value="1"/>
</dbReference>
<dbReference type="Gene3D" id="3.20.20.80">
    <property type="entry name" value="Glycosidases"/>
    <property type="match status" value="1"/>
</dbReference>
<dbReference type="Proteomes" id="UP000515703">
    <property type="component" value="Chromosome"/>
</dbReference>
<evidence type="ECO:0000256" key="2">
    <source>
        <dbReference type="ARBA" id="ARBA00022801"/>
    </source>
</evidence>
<organism evidence="5 6">
    <name type="scientific">Anaerocolumna chitinilytica</name>
    <dbReference type="NCBI Taxonomy" id="1727145"/>
    <lineage>
        <taxon>Bacteria</taxon>
        <taxon>Bacillati</taxon>
        <taxon>Bacillota</taxon>
        <taxon>Clostridia</taxon>
        <taxon>Lachnospirales</taxon>
        <taxon>Lachnospiraceae</taxon>
        <taxon>Anaerocolumna</taxon>
    </lineage>
</organism>
<evidence type="ECO:0000313" key="6">
    <source>
        <dbReference type="Proteomes" id="UP000515703"/>
    </source>
</evidence>
<keyword evidence="2" id="KW-0378">Hydrolase</keyword>